<sequence>MTRLCSIPAQARRPLVRSSLKQMSRFSTSSRTCDYADTLQNLKIGAHTRVLFQGFTGKSIASTATANAKESLEWGTKIVGGVKPGFDTSHLGLPVFPSVRAARMRAQPDATAIYVPGNQTAKAIEEAIEEEIPLVVAVAEHVPIHDMLRIHSMLKSQSKTRLVGANCPGIISPIGRCRIGFQPLPCFAAGNIGIVAKSGTLSYETVASTSRAGLGQSLCVGMGGDPLAGTNFVDALNIFEQDPDTEGIILVGETGGTAEMDAAEWIKDYHKRTSNPKPIMALVGGVYTPPGRIMGHAGAWTAPGEPNAKAKYEALERAGAVMVDHPEKFGELMKTLLTTRGRLQGTTSTNGFNQRRGLHTMRRVTPGRKGACQPQQTRSIYVKPFQALDMLREKSIPVNETAHSDVFLSLTIDRTALSPCILASTSTGFEPEQTGRFPFAYEGTDFSKDHSLVEAIASHLQLPAAAYDNLARLLQGLWQIFREKEAYILEVRANVTNKFEVRDARFGFDDAAFRSAGRQQEVQQLRNLAEEVVEEVEAEKDGIVYIKLEGAGSIGTLVNGAGLAMNTVDALTIHGGRCANFLDTGGKATTETVKASFRLITSDPRVKAIFVNIFGGLTRCDMIAEGIIQAFRETKMSVPVVVRLRGTNEALGQHLIASSKLPLEVYDGFEAAAHRVIELAGDRKHYY</sequence>
<dbReference type="OrthoDB" id="1664372at2759"/>
<feature type="domain" description="CoA-binding" evidence="2">
    <location>
        <begin position="43"/>
        <end position="142"/>
    </location>
</feature>
<dbReference type="GO" id="GO:0009361">
    <property type="term" value="C:succinate-CoA ligase complex (ADP-forming)"/>
    <property type="evidence" value="ECO:0007669"/>
    <property type="project" value="TreeGrafter"/>
</dbReference>
<dbReference type="VEuPathDB" id="FungiDB:BO80DRAFT_482762"/>
<dbReference type="PANTHER" id="PTHR11117:SF6">
    <property type="entry name" value="SYNTHETASE SUBUNIT ALPHA, PUTATIVE (AFU_ORTHOLOGUE AFUA_1G10830)-RELATED"/>
    <property type="match status" value="1"/>
</dbReference>
<dbReference type="SUPFAM" id="SSF51735">
    <property type="entry name" value="NAD(P)-binding Rossmann-fold domains"/>
    <property type="match status" value="1"/>
</dbReference>
<dbReference type="SUPFAM" id="SSF52210">
    <property type="entry name" value="Succinyl-CoA synthetase domains"/>
    <property type="match status" value="2"/>
</dbReference>
<dbReference type="InterPro" id="IPR005811">
    <property type="entry name" value="SUCC_ACL_C"/>
</dbReference>
<dbReference type="GO" id="GO:0004776">
    <property type="term" value="F:succinate-CoA ligase (GDP-forming) activity"/>
    <property type="evidence" value="ECO:0007669"/>
    <property type="project" value="TreeGrafter"/>
</dbReference>
<evidence type="ECO:0000313" key="4">
    <source>
        <dbReference type="Proteomes" id="UP000249402"/>
    </source>
</evidence>
<dbReference type="PROSITE" id="PS01217">
    <property type="entry name" value="SUCCINYL_COA_LIG_3"/>
    <property type="match status" value="1"/>
</dbReference>
<keyword evidence="1" id="KW-0547">Nucleotide-binding</keyword>
<dbReference type="GO" id="GO:0005739">
    <property type="term" value="C:mitochondrion"/>
    <property type="evidence" value="ECO:0007669"/>
    <property type="project" value="TreeGrafter"/>
</dbReference>
<name>A0A395GNH1_9EURO</name>
<dbReference type="SMART" id="SM00881">
    <property type="entry name" value="CoA_binding"/>
    <property type="match status" value="1"/>
</dbReference>
<dbReference type="Gene3D" id="3.30.470.20">
    <property type="entry name" value="ATP-grasp fold, B domain"/>
    <property type="match status" value="1"/>
</dbReference>
<organism evidence="3 4">
    <name type="scientific">Aspergillus ibericus CBS 121593</name>
    <dbReference type="NCBI Taxonomy" id="1448316"/>
    <lineage>
        <taxon>Eukaryota</taxon>
        <taxon>Fungi</taxon>
        <taxon>Dikarya</taxon>
        <taxon>Ascomycota</taxon>
        <taxon>Pezizomycotina</taxon>
        <taxon>Eurotiomycetes</taxon>
        <taxon>Eurotiomycetidae</taxon>
        <taxon>Eurotiales</taxon>
        <taxon>Aspergillaceae</taxon>
        <taxon>Aspergillus</taxon>
        <taxon>Aspergillus subgen. Circumdati</taxon>
    </lineage>
</organism>
<dbReference type="RefSeq" id="XP_025571379.1">
    <property type="nucleotide sequence ID" value="XM_025723415.1"/>
</dbReference>
<dbReference type="InterPro" id="IPR017866">
    <property type="entry name" value="Succ-CoA_synthase_bsu_CS"/>
</dbReference>
<dbReference type="Gene3D" id="3.40.50.720">
    <property type="entry name" value="NAD(P)-binding Rossmann-like Domain"/>
    <property type="match status" value="1"/>
</dbReference>
<dbReference type="Pfam" id="PF02629">
    <property type="entry name" value="CoA_binding"/>
    <property type="match status" value="1"/>
</dbReference>
<dbReference type="GeneID" id="37228280"/>
<dbReference type="EMBL" id="KZ824467">
    <property type="protein sequence ID" value="RAK97051.1"/>
    <property type="molecule type" value="Genomic_DNA"/>
</dbReference>
<dbReference type="SUPFAM" id="SSF56059">
    <property type="entry name" value="Glutathione synthetase ATP-binding domain-like"/>
    <property type="match status" value="1"/>
</dbReference>
<dbReference type="PANTHER" id="PTHR11117">
    <property type="entry name" value="SUCCINYL-COA LIGASE SUBUNIT ALPHA"/>
    <property type="match status" value="1"/>
</dbReference>
<dbReference type="InterPro" id="IPR016102">
    <property type="entry name" value="Succinyl-CoA_synth-like"/>
</dbReference>
<reference evidence="3 4" key="1">
    <citation type="submission" date="2018-02" db="EMBL/GenBank/DDBJ databases">
        <title>The genomes of Aspergillus section Nigri reveals drivers in fungal speciation.</title>
        <authorList>
            <consortium name="DOE Joint Genome Institute"/>
            <person name="Vesth T.C."/>
            <person name="Nybo J."/>
            <person name="Theobald S."/>
            <person name="Brandl J."/>
            <person name="Frisvad J.C."/>
            <person name="Nielsen K.F."/>
            <person name="Lyhne E.K."/>
            <person name="Kogle M.E."/>
            <person name="Kuo A."/>
            <person name="Riley R."/>
            <person name="Clum A."/>
            <person name="Nolan M."/>
            <person name="Lipzen A."/>
            <person name="Salamov A."/>
            <person name="Henrissat B."/>
            <person name="Wiebenga A."/>
            <person name="De vries R.P."/>
            <person name="Grigoriev I.V."/>
            <person name="Mortensen U.H."/>
            <person name="Andersen M.R."/>
            <person name="Baker S.E."/>
        </authorList>
    </citation>
    <scope>NUCLEOTIDE SEQUENCE [LARGE SCALE GENOMIC DNA]</scope>
    <source>
        <strain evidence="3 4">CBS 121593</strain>
    </source>
</reference>
<proteinExistence type="predicted"/>
<evidence type="ECO:0000313" key="3">
    <source>
        <dbReference type="EMBL" id="RAK97051.1"/>
    </source>
</evidence>
<dbReference type="FunFam" id="3.40.50.261:FF:000001">
    <property type="entry name" value="Succinate--CoA ligase [ADP-forming] subunit beta"/>
    <property type="match status" value="1"/>
</dbReference>
<accession>A0A395GNH1</accession>
<evidence type="ECO:0000259" key="2">
    <source>
        <dbReference type="SMART" id="SM00881"/>
    </source>
</evidence>
<dbReference type="InterPro" id="IPR036291">
    <property type="entry name" value="NAD(P)-bd_dom_sf"/>
</dbReference>
<keyword evidence="4" id="KW-1185">Reference proteome</keyword>
<protein>
    <submittedName>
        <fullName evidence="3">Succinyl-CoA synthetase subunit alpha</fullName>
    </submittedName>
</protein>
<dbReference type="GO" id="GO:0004775">
    <property type="term" value="F:succinate-CoA ligase (ADP-forming) activity"/>
    <property type="evidence" value="ECO:0007669"/>
    <property type="project" value="TreeGrafter"/>
</dbReference>
<dbReference type="STRING" id="1448316.A0A395GNH1"/>
<dbReference type="Pfam" id="PF00549">
    <property type="entry name" value="Ligase_CoA"/>
    <property type="match status" value="2"/>
</dbReference>
<dbReference type="Proteomes" id="UP000249402">
    <property type="component" value="Unassembled WGS sequence"/>
</dbReference>
<dbReference type="FunFam" id="3.40.50.261:FF:000017">
    <property type="entry name" value="Succinyl-CoA synthetase subunit alpha"/>
    <property type="match status" value="1"/>
</dbReference>
<dbReference type="InterPro" id="IPR003781">
    <property type="entry name" value="CoA-bd"/>
</dbReference>
<dbReference type="AlphaFoldDB" id="A0A395GNH1"/>
<dbReference type="GO" id="GO:0000166">
    <property type="term" value="F:nucleotide binding"/>
    <property type="evidence" value="ECO:0007669"/>
    <property type="project" value="UniProtKB-KW"/>
</dbReference>
<dbReference type="GO" id="GO:0006099">
    <property type="term" value="P:tricarboxylic acid cycle"/>
    <property type="evidence" value="ECO:0007669"/>
    <property type="project" value="TreeGrafter"/>
</dbReference>
<dbReference type="PRINTS" id="PR01798">
    <property type="entry name" value="SCOASYNTHASE"/>
</dbReference>
<dbReference type="FunFam" id="3.40.50.720:FF:000340">
    <property type="entry name" value="Succinyl-CoA synthetase subunit alpha"/>
    <property type="match status" value="1"/>
</dbReference>
<dbReference type="Gene3D" id="3.40.50.261">
    <property type="entry name" value="Succinyl-CoA synthetase domains"/>
    <property type="match status" value="2"/>
</dbReference>
<gene>
    <name evidence="3" type="ORF">BO80DRAFT_482762</name>
</gene>
<evidence type="ECO:0000256" key="1">
    <source>
        <dbReference type="ARBA" id="ARBA00022741"/>
    </source>
</evidence>